<comment type="caution">
    <text evidence="2">The sequence shown here is derived from an EMBL/GenBank/DDBJ whole genome shotgun (WGS) entry which is preliminary data.</text>
</comment>
<gene>
    <name evidence="2" type="ORF">Tdes44962_MAKER04766</name>
</gene>
<proteinExistence type="predicted"/>
<evidence type="ECO:0000313" key="2">
    <source>
        <dbReference type="EMBL" id="KAH9822091.1"/>
    </source>
</evidence>
<evidence type="ECO:0000256" key="1">
    <source>
        <dbReference type="SAM" id="SignalP"/>
    </source>
</evidence>
<organism evidence="2 3">
    <name type="scientific">Teratosphaeria destructans</name>
    <dbReference type="NCBI Taxonomy" id="418781"/>
    <lineage>
        <taxon>Eukaryota</taxon>
        <taxon>Fungi</taxon>
        <taxon>Dikarya</taxon>
        <taxon>Ascomycota</taxon>
        <taxon>Pezizomycotina</taxon>
        <taxon>Dothideomycetes</taxon>
        <taxon>Dothideomycetidae</taxon>
        <taxon>Mycosphaerellales</taxon>
        <taxon>Teratosphaeriaceae</taxon>
        <taxon>Teratosphaeria</taxon>
    </lineage>
</organism>
<reference evidence="2 3" key="1">
    <citation type="journal article" date="2018" name="IMA Fungus">
        <title>IMA Genome-F 10: Nine draft genome sequences of Claviceps purpurea s.lat., including C. arundinis, C. humidiphila, and C. cf. spartinae, pseudomolecules for the pitch canker pathogen Fusarium circinatum, draft genome of Davidsoniella eucalypti, Grosmannia galeiformis, Quambalaria eucalypti, and Teratosphaeria destructans.</title>
        <authorList>
            <person name="Wingfield B.D."/>
            <person name="Liu M."/>
            <person name="Nguyen H.D."/>
            <person name="Lane F.A."/>
            <person name="Morgan S.W."/>
            <person name="De Vos L."/>
            <person name="Wilken P.M."/>
            <person name="Duong T.A."/>
            <person name="Aylward J."/>
            <person name="Coetzee M.P."/>
            <person name="Dadej K."/>
            <person name="De Beer Z.W."/>
            <person name="Findlay W."/>
            <person name="Havenga M."/>
            <person name="Kolarik M."/>
            <person name="Menzies J.G."/>
            <person name="Naidoo K."/>
            <person name="Pochopski O."/>
            <person name="Shoukouhi P."/>
            <person name="Santana Q.C."/>
            <person name="Seifert K.A."/>
            <person name="Soal N."/>
            <person name="Steenkamp E.T."/>
            <person name="Tatham C.T."/>
            <person name="van der Nest M.A."/>
            <person name="Wingfield M.J."/>
        </authorList>
    </citation>
    <scope>NUCLEOTIDE SEQUENCE [LARGE SCALE GENOMIC DNA]</scope>
    <source>
        <strain evidence="2">CMW44962</strain>
    </source>
</reference>
<feature type="chain" id="PRO_5040804118" evidence="1">
    <location>
        <begin position="26"/>
        <end position="230"/>
    </location>
</feature>
<dbReference type="AlphaFoldDB" id="A0A9W7SLK1"/>
<protein>
    <submittedName>
        <fullName evidence="2">Uncharacterized protein</fullName>
    </submittedName>
</protein>
<reference evidence="2 3" key="2">
    <citation type="journal article" date="2021" name="Curr. Genet.">
        <title>Genetic response to nitrogen starvation in the aggressive Eucalyptus foliar pathogen Teratosphaeria destructans.</title>
        <authorList>
            <person name="Havenga M."/>
            <person name="Wingfield B.D."/>
            <person name="Wingfield M.J."/>
            <person name="Dreyer L.L."/>
            <person name="Roets F."/>
            <person name="Aylward J."/>
        </authorList>
    </citation>
    <scope>NUCLEOTIDE SEQUENCE [LARGE SCALE GENOMIC DNA]</scope>
    <source>
        <strain evidence="2">CMW44962</strain>
    </source>
</reference>
<accession>A0A9W7SLK1</accession>
<keyword evidence="1" id="KW-0732">Signal</keyword>
<name>A0A9W7SLK1_9PEZI</name>
<keyword evidence="3" id="KW-1185">Reference proteome</keyword>
<dbReference type="OrthoDB" id="5086500at2759"/>
<evidence type="ECO:0000313" key="3">
    <source>
        <dbReference type="Proteomes" id="UP001138500"/>
    </source>
</evidence>
<dbReference type="EMBL" id="RIBY02002223">
    <property type="protein sequence ID" value="KAH9822091.1"/>
    <property type="molecule type" value="Genomic_DNA"/>
</dbReference>
<feature type="signal peptide" evidence="1">
    <location>
        <begin position="1"/>
        <end position="25"/>
    </location>
</feature>
<dbReference type="Proteomes" id="UP001138500">
    <property type="component" value="Unassembled WGS sequence"/>
</dbReference>
<sequence>MFPTLLTPRAAILLCIPSFITAVSAANGPCFGCGAVPDDGWIREAESTLTVPERPCCVTGILNLWVGMGTTSGDLIQALIESIPGVEWRTRAFTLKPKGEPVQAPNVGIHAGDSVTVRCVSGKLDAYNDETGQYDQSVSVNGEIVSTISTNSGHARGFGSSVECVTQEGTCGPVGAHKWTDTKLVLDKPAPSFKDTYRTILGMETSGFETIDGGKTWVVREADAPAWKFK</sequence>